<organism evidence="7 8">
    <name type="scientific">Lacticaseibacillus camelliae DSM 22697 = JCM 13995</name>
    <dbReference type="NCBI Taxonomy" id="1423730"/>
    <lineage>
        <taxon>Bacteria</taxon>
        <taxon>Bacillati</taxon>
        <taxon>Bacillota</taxon>
        <taxon>Bacilli</taxon>
        <taxon>Lactobacillales</taxon>
        <taxon>Lactobacillaceae</taxon>
        <taxon>Lacticaseibacillus</taxon>
    </lineage>
</organism>
<accession>A0A0R2F3Y0</accession>
<dbReference type="InterPro" id="IPR050367">
    <property type="entry name" value="APC_superfamily"/>
</dbReference>
<dbReference type="GO" id="GO:0005886">
    <property type="term" value="C:plasma membrane"/>
    <property type="evidence" value="ECO:0007669"/>
    <property type="project" value="UniProtKB-SubCell"/>
</dbReference>
<keyword evidence="3 6" id="KW-0812">Transmembrane</keyword>
<gene>
    <name evidence="7" type="ORF">FC75_GL000223</name>
</gene>
<feature type="transmembrane region" description="Helical" evidence="6">
    <location>
        <begin position="359"/>
        <end position="379"/>
    </location>
</feature>
<dbReference type="PATRIC" id="fig|1423730.4.peg.235"/>
<sequence>MAASGLKKSLNLVYVYVAATGAIFTFVAYWDSVFYKYTGAGTFIAFALMAVCILPIGFVYGELSSMFKQNGGELIYNTVGLNKHLGFLSSWLIMAAWISVPPAVVMGIISWANYQFHIHLSFSGIIGCGLVLLLLYFFLSLQDVKVLIKAQGFMLFANIGATLITSVLLLFSGHWSLSNFTPLFHSGLTSTAGIPAWIIGMALLITPFFGFETVPEMVEEGDFPIKNTSKAIRGSVLTCAAIYVFYFFCVAGLGTSSQLLTPHARNGFLTIVAMKELLGWRVWPLLFGLCSVLLGMGASLLGFWMATVRLLYAMGEQNFLPKAFTKVNRHQQPLLPNIFLLVISTVFIFLQNASTFMESFFNLMAFGCACAYALTMISAMRIHHAHPTWATYRLPGGQVTRVLALIVAVCIAFFTALGQGVNSWLSFAVYLGVGVALWLWMVLRRWRHSRVSVDTPDGKQTF</sequence>
<evidence type="ECO:0000313" key="7">
    <source>
        <dbReference type="EMBL" id="KRN19124.1"/>
    </source>
</evidence>
<reference evidence="7 8" key="1">
    <citation type="journal article" date="2015" name="Genome Announc.">
        <title>Expanding the biotechnology potential of lactobacilli through comparative genomics of 213 strains and associated genera.</title>
        <authorList>
            <person name="Sun Z."/>
            <person name="Harris H.M."/>
            <person name="McCann A."/>
            <person name="Guo C."/>
            <person name="Argimon S."/>
            <person name="Zhang W."/>
            <person name="Yang X."/>
            <person name="Jeffery I.B."/>
            <person name="Cooney J.C."/>
            <person name="Kagawa T.F."/>
            <person name="Liu W."/>
            <person name="Song Y."/>
            <person name="Salvetti E."/>
            <person name="Wrobel A."/>
            <person name="Rasinkangas P."/>
            <person name="Parkhill J."/>
            <person name="Rea M.C."/>
            <person name="O'Sullivan O."/>
            <person name="Ritari J."/>
            <person name="Douillard F.P."/>
            <person name="Paul Ross R."/>
            <person name="Yang R."/>
            <person name="Briner A.E."/>
            <person name="Felis G.E."/>
            <person name="de Vos W.M."/>
            <person name="Barrangou R."/>
            <person name="Klaenhammer T.R."/>
            <person name="Caufield P.W."/>
            <person name="Cui Y."/>
            <person name="Zhang H."/>
            <person name="O'Toole P.W."/>
        </authorList>
    </citation>
    <scope>NUCLEOTIDE SEQUENCE [LARGE SCALE GENOMIC DNA]</scope>
    <source>
        <strain evidence="7 8">DSM 22697</strain>
    </source>
</reference>
<keyword evidence="8" id="KW-1185">Reference proteome</keyword>
<proteinExistence type="predicted"/>
<comment type="subcellular location">
    <subcellularLocation>
        <location evidence="1">Cell membrane</location>
        <topology evidence="1">Multi-pass membrane protein</topology>
    </subcellularLocation>
</comment>
<feature type="transmembrane region" description="Helical" evidence="6">
    <location>
        <begin position="42"/>
        <end position="60"/>
    </location>
</feature>
<evidence type="ECO:0000256" key="6">
    <source>
        <dbReference type="SAM" id="Phobius"/>
    </source>
</evidence>
<feature type="transmembrane region" description="Helical" evidence="6">
    <location>
        <begin position="12"/>
        <end position="30"/>
    </location>
</feature>
<feature type="transmembrane region" description="Helical" evidence="6">
    <location>
        <begin position="333"/>
        <end position="353"/>
    </location>
</feature>
<dbReference type="InterPro" id="IPR002293">
    <property type="entry name" value="AA/rel_permease1"/>
</dbReference>
<evidence type="ECO:0000256" key="1">
    <source>
        <dbReference type="ARBA" id="ARBA00004651"/>
    </source>
</evidence>
<dbReference type="PIRSF" id="PIRSF006060">
    <property type="entry name" value="AA_transporter"/>
    <property type="match status" value="1"/>
</dbReference>
<dbReference type="STRING" id="1423730.FC75_GL000223"/>
<name>A0A0R2F3Y0_9LACO</name>
<feature type="transmembrane region" description="Helical" evidence="6">
    <location>
        <begin position="192"/>
        <end position="211"/>
    </location>
</feature>
<feature type="transmembrane region" description="Helical" evidence="6">
    <location>
        <begin position="91"/>
        <end position="112"/>
    </location>
</feature>
<feature type="transmembrane region" description="Helical" evidence="6">
    <location>
        <begin position="118"/>
        <end position="141"/>
    </location>
</feature>
<evidence type="ECO:0000256" key="4">
    <source>
        <dbReference type="ARBA" id="ARBA00022989"/>
    </source>
</evidence>
<dbReference type="RefSeq" id="WP_056989834.1">
    <property type="nucleotide sequence ID" value="NZ_AYZJ01000077.1"/>
</dbReference>
<keyword evidence="2" id="KW-1003">Cell membrane</keyword>
<feature type="transmembrane region" description="Helical" evidence="6">
    <location>
        <begin position="285"/>
        <end position="312"/>
    </location>
</feature>
<dbReference type="PANTHER" id="PTHR42770">
    <property type="entry name" value="AMINO ACID TRANSPORTER-RELATED"/>
    <property type="match status" value="1"/>
</dbReference>
<dbReference type="EMBL" id="AYZJ01000077">
    <property type="protein sequence ID" value="KRN19124.1"/>
    <property type="molecule type" value="Genomic_DNA"/>
</dbReference>
<dbReference type="Proteomes" id="UP000050865">
    <property type="component" value="Unassembled WGS sequence"/>
</dbReference>
<dbReference type="PANTHER" id="PTHR42770:SF7">
    <property type="entry name" value="MEMBRANE PROTEIN"/>
    <property type="match status" value="1"/>
</dbReference>
<evidence type="ECO:0000256" key="3">
    <source>
        <dbReference type="ARBA" id="ARBA00022692"/>
    </source>
</evidence>
<dbReference type="AlphaFoldDB" id="A0A0R2F3Y0"/>
<keyword evidence="4 6" id="KW-1133">Transmembrane helix</keyword>
<evidence type="ECO:0000256" key="2">
    <source>
        <dbReference type="ARBA" id="ARBA00022475"/>
    </source>
</evidence>
<feature type="transmembrane region" description="Helical" evidence="6">
    <location>
        <begin position="153"/>
        <end position="172"/>
    </location>
</feature>
<feature type="transmembrane region" description="Helical" evidence="6">
    <location>
        <begin position="232"/>
        <end position="253"/>
    </location>
</feature>
<comment type="caution">
    <text evidence="7">The sequence shown here is derived from an EMBL/GenBank/DDBJ whole genome shotgun (WGS) entry which is preliminary data.</text>
</comment>
<feature type="transmembrane region" description="Helical" evidence="6">
    <location>
        <begin position="424"/>
        <end position="443"/>
    </location>
</feature>
<feature type="transmembrane region" description="Helical" evidence="6">
    <location>
        <begin position="399"/>
        <end position="418"/>
    </location>
</feature>
<dbReference type="GO" id="GO:0022857">
    <property type="term" value="F:transmembrane transporter activity"/>
    <property type="evidence" value="ECO:0007669"/>
    <property type="project" value="InterPro"/>
</dbReference>
<dbReference type="Gene3D" id="1.20.1740.10">
    <property type="entry name" value="Amino acid/polyamine transporter I"/>
    <property type="match status" value="1"/>
</dbReference>
<evidence type="ECO:0000313" key="8">
    <source>
        <dbReference type="Proteomes" id="UP000050865"/>
    </source>
</evidence>
<protein>
    <submittedName>
        <fullName evidence="7">Amino acid permease</fullName>
    </submittedName>
</protein>
<keyword evidence="5 6" id="KW-0472">Membrane</keyword>
<dbReference type="Pfam" id="PF13520">
    <property type="entry name" value="AA_permease_2"/>
    <property type="match status" value="1"/>
</dbReference>
<evidence type="ECO:0000256" key="5">
    <source>
        <dbReference type="ARBA" id="ARBA00023136"/>
    </source>
</evidence>